<evidence type="ECO:0000313" key="1">
    <source>
        <dbReference type="EMBL" id="KAA1079803.1"/>
    </source>
</evidence>
<accession>A0A5B0MTR6</accession>
<gene>
    <name evidence="1" type="ORF">PGT21_024804</name>
</gene>
<proteinExistence type="predicted"/>
<keyword evidence="2" id="KW-1185">Reference proteome</keyword>
<organism evidence="1 2">
    <name type="scientific">Puccinia graminis f. sp. tritici</name>
    <dbReference type="NCBI Taxonomy" id="56615"/>
    <lineage>
        <taxon>Eukaryota</taxon>
        <taxon>Fungi</taxon>
        <taxon>Dikarya</taxon>
        <taxon>Basidiomycota</taxon>
        <taxon>Pucciniomycotina</taxon>
        <taxon>Pucciniomycetes</taxon>
        <taxon>Pucciniales</taxon>
        <taxon>Pucciniaceae</taxon>
        <taxon>Puccinia</taxon>
    </lineage>
</organism>
<dbReference type="EMBL" id="VSWC01000132">
    <property type="protein sequence ID" value="KAA1079803.1"/>
    <property type="molecule type" value="Genomic_DNA"/>
</dbReference>
<name>A0A5B0MTR6_PUCGR</name>
<comment type="caution">
    <text evidence="1">The sequence shown here is derived from an EMBL/GenBank/DDBJ whole genome shotgun (WGS) entry which is preliminary data.</text>
</comment>
<reference evidence="1 2" key="1">
    <citation type="submission" date="2019-05" db="EMBL/GenBank/DDBJ databases">
        <title>Emergence of the Ug99 lineage of the wheat stem rust pathogen through somatic hybridization.</title>
        <authorList>
            <person name="Li F."/>
            <person name="Upadhyaya N.M."/>
            <person name="Sperschneider J."/>
            <person name="Matny O."/>
            <person name="Nguyen-Phuc H."/>
            <person name="Mago R."/>
            <person name="Raley C."/>
            <person name="Miller M.E."/>
            <person name="Silverstein K.A.T."/>
            <person name="Henningsen E."/>
            <person name="Hirsch C.D."/>
            <person name="Visser B."/>
            <person name="Pretorius Z.A."/>
            <person name="Steffenson B.J."/>
            <person name="Schwessinger B."/>
            <person name="Dodds P.N."/>
            <person name="Figueroa M."/>
        </authorList>
    </citation>
    <scope>NUCLEOTIDE SEQUENCE [LARGE SCALE GENOMIC DNA]</scope>
    <source>
        <strain evidence="1">21-0</strain>
    </source>
</reference>
<dbReference type="Proteomes" id="UP000324748">
    <property type="component" value="Unassembled WGS sequence"/>
</dbReference>
<dbReference type="AlphaFoldDB" id="A0A5B0MTR6"/>
<sequence length="54" mass="5725">MLTQRGALLGIRTIAGTFSGQVPHILGQHLPQFLTASSLSDTRSFSDAKIVSPT</sequence>
<protein>
    <submittedName>
        <fullName evidence="1">Uncharacterized protein</fullName>
    </submittedName>
</protein>
<evidence type="ECO:0000313" key="2">
    <source>
        <dbReference type="Proteomes" id="UP000324748"/>
    </source>
</evidence>